<keyword evidence="7" id="KW-0378">Hydrolase</keyword>
<dbReference type="InterPro" id="IPR051320">
    <property type="entry name" value="Viral_Replic_Matur_Polypro"/>
</dbReference>
<dbReference type="InterPro" id="IPR041373">
    <property type="entry name" value="RT_RNaseH"/>
</dbReference>
<keyword evidence="4" id="KW-0540">Nuclease</keyword>
<evidence type="ECO:0000256" key="3">
    <source>
        <dbReference type="ARBA" id="ARBA00022695"/>
    </source>
</evidence>
<evidence type="ECO:0000256" key="4">
    <source>
        <dbReference type="ARBA" id="ARBA00022722"/>
    </source>
</evidence>
<evidence type="ECO:0000256" key="8">
    <source>
        <dbReference type="ARBA" id="ARBA00022918"/>
    </source>
</evidence>
<evidence type="ECO:0000256" key="7">
    <source>
        <dbReference type="ARBA" id="ARBA00022801"/>
    </source>
</evidence>
<keyword evidence="2" id="KW-0808">Transferase</keyword>
<dbReference type="SUPFAM" id="SSF56672">
    <property type="entry name" value="DNA/RNA polymerases"/>
    <property type="match status" value="1"/>
</dbReference>
<dbReference type="InterPro" id="IPR043502">
    <property type="entry name" value="DNA/RNA_pol_sf"/>
</dbReference>
<proteinExistence type="predicted"/>
<reference evidence="10" key="1">
    <citation type="submission" date="2016-06" db="UniProtKB">
        <authorList>
            <consortium name="WormBaseParasite"/>
        </authorList>
    </citation>
    <scope>IDENTIFICATION</scope>
</reference>
<sequence length="174" mass="19875">LNLYPLPWIEELYASLYLSGGQQVTTFDLKFVYAIHKFPSSTSKRQLQSLMDMVTLYRQFLPNCADLMLPLNGKLSGHESFLDLFNEAQTTFERSKASFFDATLPTHLAFEARSSSNTLLVALGLQKHFPTETRYSTFGRHLLAGCQSVSHFQHLLESQDFSIFVDHKQLAFEL</sequence>
<evidence type="ECO:0000256" key="5">
    <source>
        <dbReference type="ARBA" id="ARBA00022750"/>
    </source>
</evidence>
<organism evidence="10">
    <name type="scientific">Schistocephalus solidus</name>
    <name type="common">Tapeworm</name>
    <dbReference type="NCBI Taxonomy" id="70667"/>
    <lineage>
        <taxon>Eukaryota</taxon>
        <taxon>Metazoa</taxon>
        <taxon>Spiralia</taxon>
        <taxon>Lophotrochozoa</taxon>
        <taxon>Platyhelminthes</taxon>
        <taxon>Cestoda</taxon>
        <taxon>Eucestoda</taxon>
        <taxon>Diphyllobothriidea</taxon>
        <taxon>Diphyllobothriidae</taxon>
        <taxon>Schistocephalus</taxon>
    </lineage>
</organism>
<dbReference type="PANTHER" id="PTHR33064">
    <property type="entry name" value="POL PROTEIN"/>
    <property type="match status" value="1"/>
</dbReference>
<accession>A0A183TBA6</accession>
<dbReference type="PANTHER" id="PTHR33064:SF37">
    <property type="entry name" value="RIBONUCLEASE H"/>
    <property type="match status" value="1"/>
</dbReference>
<evidence type="ECO:0000256" key="6">
    <source>
        <dbReference type="ARBA" id="ARBA00022759"/>
    </source>
</evidence>
<name>A0A183TBA6_SCHSO</name>
<protein>
    <submittedName>
        <fullName evidence="10">RT_RNaseH domain-containing protein</fullName>
    </submittedName>
</protein>
<dbReference type="GO" id="GO:0004519">
    <property type="term" value="F:endonuclease activity"/>
    <property type="evidence" value="ECO:0007669"/>
    <property type="project" value="UniProtKB-KW"/>
</dbReference>
<evidence type="ECO:0000259" key="9">
    <source>
        <dbReference type="Pfam" id="PF17917"/>
    </source>
</evidence>
<evidence type="ECO:0000256" key="2">
    <source>
        <dbReference type="ARBA" id="ARBA00022679"/>
    </source>
</evidence>
<dbReference type="GO" id="GO:0006508">
    <property type="term" value="P:proteolysis"/>
    <property type="evidence" value="ECO:0007669"/>
    <property type="project" value="UniProtKB-KW"/>
</dbReference>
<evidence type="ECO:0000256" key="1">
    <source>
        <dbReference type="ARBA" id="ARBA00022670"/>
    </source>
</evidence>
<keyword evidence="1" id="KW-0645">Protease</keyword>
<keyword evidence="3" id="KW-0548">Nucleotidyltransferase</keyword>
<dbReference type="WBParaSite" id="SSLN_0001427501-mRNA-1">
    <property type="protein sequence ID" value="SSLN_0001427501-mRNA-1"/>
    <property type="gene ID" value="SSLN_0001427501"/>
</dbReference>
<dbReference type="InterPro" id="IPR043128">
    <property type="entry name" value="Rev_trsase/Diguanyl_cyclase"/>
</dbReference>
<dbReference type="GO" id="GO:0004190">
    <property type="term" value="F:aspartic-type endopeptidase activity"/>
    <property type="evidence" value="ECO:0007669"/>
    <property type="project" value="UniProtKB-KW"/>
</dbReference>
<dbReference type="Pfam" id="PF17917">
    <property type="entry name" value="RT_RNaseH"/>
    <property type="match status" value="1"/>
</dbReference>
<keyword evidence="8" id="KW-0695">RNA-directed DNA polymerase</keyword>
<keyword evidence="5" id="KW-0064">Aspartyl protease</keyword>
<dbReference type="AlphaFoldDB" id="A0A183TBA6"/>
<feature type="domain" description="Reverse transcriptase RNase H-like" evidence="9">
    <location>
        <begin position="121"/>
        <end position="171"/>
    </location>
</feature>
<evidence type="ECO:0000313" key="10">
    <source>
        <dbReference type="WBParaSite" id="SSLN_0001427501-mRNA-1"/>
    </source>
</evidence>
<dbReference type="GO" id="GO:0003964">
    <property type="term" value="F:RNA-directed DNA polymerase activity"/>
    <property type="evidence" value="ECO:0007669"/>
    <property type="project" value="UniProtKB-KW"/>
</dbReference>
<dbReference type="Gene3D" id="3.30.70.270">
    <property type="match status" value="1"/>
</dbReference>
<keyword evidence="6" id="KW-0255">Endonuclease</keyword>